<protein>
    <submittedName>
        <fullName evidence="2">Putative secreted protein</fullName>
    </submittedName>
</protein>
<name>A0A2M4DIB1_ANODA</name>
<organism evidence="2">
    <name type="scientific">Anopheles darlingi</name>
    <name type="common">Mosquito</name>
    <dbReference type="NCBI Taxonomy" id="43151"/>
    <lineage>
        <taxon>Eukaryota</taxon>
        <taxon>Metazoa</taxon>
        <taxon>Ecdysozoa</taxon>
        <taxon>Arthropoda</taxon>
        <taxon>Hexapoda</taxon>
        <taxon>Insecta</taxon>
        <taxon>Pterygota</taxon>
        <taxon>Neoptera</taxon>
        <taxon>Endopterygota</taxon>
        <taxon>Diptera</taxon>
        <taxon>Nematocera</taxon>
        <taxon>Culicoidea</taxon>
        <taxon>Culicidae</taxon>
        <taxon>Anophelinae</taxon>
        <taxon>Anopheles</taxon>
    </lineage>
</organism>
<sequence>MSVYCAMVGTIVYLFCCLAPCVRASPIAITVAGCFLPRVLLVLLSRHHALHRAEVIYKTEHPTANRSKSSTNQPANRIVTHLSRRSDRALLLERRAKFCIFSR</sequence>
<feature type="signal peptide" evidence="1">
    <location>
        <begin position="1"/>
        <end position="24"/>
    </location>
</feature>
<keyword evidence="1" id="KW-0732">Signal</keyword>
<proteinExistence type="predicted"/>
<accession>A0A2M4DIB1</accession>
<evidence type="ECO:0000256" key="1">
    <source>
        <dbReference type="SAM" id="SignalP"/>
    </source>
</evidence>
<dbReference type="AlphaFoldDB" id="A0A2M4DIB1"/>
<evidence type="ECO:0000313" key="2">
    <source>
        <dbReference type="EMBL" id="MBW77229.1"/>
    </source>
</evidence>
<feature type="chain" id="PRO_5014688890" evidence="1">
    <location>
        <begin position="25"/>
        <end position="103"/>
    </location>
</feature>
<reference evidence="2" key="1">
    <citation type="submission" date="2018-01" db="EMBL/GenBank/DDBJ databases">
        <title>An insight into the sialome of Amazonian anophelines.</title>
        <authorList>
            <person name="Ribeiro J.M."/>
            <person name="Scarpassa V."/>
            <person name="Calvo E."/>
        </authorList>
    </citation>
    <scope>NUCLEOTIDE SEQUENCE</scope>
</reference>
<dbReference type="EMBL" id="GGFL01013051">
    <property type="protein sequence ID" value="MBW77229.1"/>
    <property type="molecule type" value="Transcribed_RNA"/>
</dbReference>